<evidence type="ECO:0000256" key="1">
    <source>
        <dbReference type="SAM" id="MobiDB-lite"/>
    </source>
</evidence>
<dbReference type="Gene3D" id="3.50.30.30">
    <property type="match status" value="1"/>
</dbReference>
<evidence type="ECO:0000259" key="3">
    <source>
        <dbReference type="Pfam" id="PF04389"/>
    </source>
</evidence>
<organism evidence="4">
    <name type="scientific">Thermofilum pendens</name>
    <dbReference type="NCBI Taxonomy" id="2269"/>
    <lineage>
        <taxon>Archaea</taxon>
        <taxon>Thermoproteota</taxon>
        <taxon>Thermoprotei</taxon>
        <taxon>Thermofilales</taxon>
        <taxon>Thermofilaceae</taxon>
        <taxon>Thermofilum</taxon>
    </lineage>
</organism>
<dbReference type="InterPro" id="IPR046450">
    <property type="entry name" value="PA_dom_sf"/>
</dbReference>
<dbReference type="AlphaFoldDB" id="A0A7J3X656"/>
<accession>A0A7J3X656</accession>
<dbReference type="Gene3D" id="3.40.630.10">
    <property type="entry name" value="Zn peptidases"/>
    <property type="match status" value="1"/>
</dbReference>
<evidence type="ECO:0000259" key="2">
    <source>
        <dbReference type="Pfam" id="PF02225"/>
    </source>
</evidence>
<dbReference type="EMBL" id="DRZM01000090">
    <property type="protein sequence ID" value="HHP04700.1"/>
    <property type="molecule type" value="Genomic_DNA"/>
</dbReference>
<feature type="domain" description="PA" evidence="2">
    <location>
        <begin position="80"/>
        <end position="176"/>
    </location>
</feature>
<comment type="caution">
    <text evidence="4">The sequence shown here is derived from an EMBL/GenBank/DDBJ whole genome shotgun (WGS) entry which is preliminary data.</text>
</comment>
<gene>
    <name evidence="4" type="ORF">ENM88_02995</name>
</gene>
<dbReference type="Pfam" id="PF04389">
    <property type="entry name" value="Peptidase_M28"/>
    <property type="match status" value="1"/>
</dbReference>
<dbReference type="SUPFAM" id="SSF52025">
    <property type="entry name" value="PA domain"/>
    <property type="match status" value="1"/>
</dbReference>
<reference evidence="4" key="1">
    <citation type="journal article" date="2020" name="mSystems">
        <title>Genome- and Community-Level Interaction Insights into Carbon Utilization and Element Cycling Functions of Hydrothermarchaeota in Hydrothermal Sediment.</title>
        <authorList>
            <person name="Zhou Z."/>
            <person name="Liu Y."/>
            <person name="Xu W."/>
            <person name="Pan J."/>
            <person name="Luo Z.H."/>
            <person name="Li M."/>
        </authorList>
    </citation>
    <scope>NUCLEOTIDE SEQUENCE [LARGE SCALE GENOMIC DNA]</scope>
    <source>
        <strain evidence="4">SpSt-1125</strain>
    </source>
</reference>
<sequence length="539" mass="60157">MLKGRLEELGSLAPPSDAAAGSDEEREYLARVAAKLEEAGLRVEKFTFECMTWREKHAEVAVGGLRLRAAAMPYSPPGDVEAEVVHVGEAALPHEWEKFDLRGKIALVKFYHKLDEASWQYLEAVWRGAEAVVFYDRFPSRRRRIVITYSRDYRFTAGAPPPVPAVSVSFEDGMRLLRAAREGKRVRVLVEAEVEHSSSSAVVYAGDLSGPVLGAHADKWLAGFTDDVLGVSLLLLLASELRDSAGYIVFGAEESGAPGYSPWYWLWGSRSFADHLERKGLLDEFGVLLNLDVLGGSRLRLSASGPDFKEGLASILGDVEAGPDQVIFDSFSFTMKGVPAATFHTFPELWSVYHTDVDTPSLVDWESIGRAYESVLRAARAFIRERWGLMKYSALVDAIRERLEQVEFLPEARLVLDRLAKLRVDSEEFARALRRALTRPVFRGHYETELVESEIVYPYLLDVLDDYLSLRNALNTGDLRVVIRGLRRVPGAEEMLPSVEPPPGSRTTLGYLREYYQALELAVRESLKALSESISALKA</sequence>
<proteinExistence type="predicted"/>
<feature type="domain" description="Peptidase M28" evidence="3">
    <location>
        <begin position="212"/>
        <end position="377"/>
    </location>
</feature>
<feature type="region of interest" description="Disordered" evidence="1">
    <location>
        <begin position="1"/>
        <end position="21"/>
    </location>
</feature>
<dbReference type="SUPFAM" id="SSF53187">
    <property type="entry name" value="Zn-dependent exopeptidases"/>
    <property type="match status" value="1"/>
</dbReference>
<evidence type="ECO:0000313" key="4">
    <source>
        <dbReference type="EMBL" id="HHP04700.1"/>
    </source>
</evidence>
<dbReference type="Pfam" id="PF02225">
    <property type="entry name" value="PA"/>
    <property type="match status" value="1"/>
</dbReference>
<protein>
    <submittedName>
        <fullName evidence="4">M28 family peptidase</fullName>
    </submittedName>
</protein>
<dbReference type="InterPro" id="IPR003137">
    <property type="entry name" value="PA_domain"/>
</dbReference>
<name>A0A7J3X656_THEPE</name>
<dbReference type="InterPro" id="IPR007484">
    <property type="entry name" value="Peptidase_M28"/>
</dbReference>